<organism evidence="1 2">
    <name type="scientific">Aspergillus mulundensis</name>
    <dbReference type="NCBI Taxonomy" id="1810919"/>
    <lineage>
        <taxon>Eukaryota</taxon>
        <taxon>Fungi</taxon>
        <taxon>Dikarya</taxon>
        <taxon>Ascomycota</taxon>
        <taxon>Pezizomycotina</taxon>
        <taxon>Eurotiomycetes</taxon>
        <taxon>Eurotiomycetidae</taxon>
        <taxon>Eurotiales</taxon>
        <taxon>Aspergillaceae</taxon>
        <taxon>Aspergillus</taxon>
        <taxon>Aspergillus subgen. Nidulantes</taxon>
    </lineage>
</organism>
<dbReference type="STRING" id="1810919.A0A3D8RYP8"/>
<proteinExistence type="predicted"/>
<dbReference type="OrthoDB" id="4455544at2759"/>
<gene>
    <name evidence="1" type="ORF">DSM5745_05836</name>
</gene>
<evidence type="ECO:0000313" key="2">
    <source>
        <dbReference type="Proteomes" id="UP000256690"/>
    </source>
</evidence>
<dbReference type="AlphaFoldDB" id="A0A3D8RYP8"/>
<dbReference type="GeneID" id="38116206"/>
<dbReference type="EMBL" id="PVWQ01000006">
    <property type="protein sequence ID" value="RDW78984.1"/>
    <property type="molecule type" value="Genomic_DNA"/>
</dbReference>
<keyword evidence="2" id="KW-1185">Reference proteome</keyword>
<accession>A0A3D8RYP8</accession>
<reference evidence="1 2" key="1">
    <citation type="journal article" date="2018" name="IMA Fungus">
        <title>IMA Genome-F 9: Draft genome sequence of Annulohypoxylon stygium, Aspergillus mulundensis, Berkeleyomyces basicola (syn. Thielaviopsis basicola), Ceratocystis smalleyi, two Cercospora beticola strains, Coleophoma cylindrospora, Fusarium fracticaudum, Phialophora cf. hyalina, and Morchella septimelata.</title>
        <authorList>
            <person name="Wingfield B.D."/>
            <person name="Bills G.F."/>
            <person name="Dong Y."/>
            <person name="Huang W."/>
            <person name="Nel W.J."/>
            <person name="Swalarsk-Parry B.S."/>
            <person name="Vaghefi N."/>
            <person name="Wilken P.M."/>
            <person name="An Z."/>
            <person name="de Beer Z.W."/>
            <person name="De Vos L."/>
            <person name="Chen L."/>
            <person name="Duong T.A."/>
            <person name="Gao Y."/>
            <person name="Hammerbacher A."/>
            <person name="Kikkert J.R."/>
            <person name="Li Y."/>
            <person name="Li H."/>
            <person name="Li K."/>
            <person name="Li Q."/>
            <person name="Liu X."/>
            <person name="Ma X."/>
            <person name="Naidoo K."/>
            <person name="Pethybridge S.J."/>
            <person name="Sun J."/>
            <person name="Steenkamp E.T."/>
            <person name="van der Nest M.A."/>
            <person name="van Wyk S."/>
            <person name="Wingfield M.J."/>
            <person name="Xiong C."/>
            <person name="Yue Q."/>
            <person name="Zhang X."/>
        </authorList>
    </citation>
    <scope>NUCLEOTIDE SEQUENCE [LARGE SCALE GENOMIC DNA]</scope>
    <source>
        <strain evidence="1 2">DSM 5745</strain>
    </source>
</reference>
<dbReference type="Proteomes" id="UP000256690">
    <property type="component" value="Unassembled WGS sequence"/>
</dbReference>
<name>A0A3D8RYP8_9EURO</name>
<dbReference type="RefSeq" id="XP_026603684.1">
    <property type="nucleotide sequence ID" value="XM_026747852.1"/>
</dbReference>
<evidence type="ECO:0000313" key="1">
    <source>
        <dbReference type="EMBL" id="RDW78984.1"/>
    </source>
</evidence>
<sequence>MASNIFDELQSPSSYDADIDQGWRLISEKGDDPVQAVYQLLQRVYWDAVRDELANAILAFDDYKTFVPEGLPELGDGALGSDYLRELLDLWDPIGLPEEIKNNICASVFDEVKGERGSGQRAVQVTDAINTCQGDNRPLRMTGLLELFSKHVWTSAFQEFTRPSNALNADSASVHSISTSARKDAVTMPRNHIKCVSDKSDPHVDLGHIYIDCVTPSRYRLCCNCMETSSHPREHLAVAYRFKKAGDEDCATFSQELDVLEDHIKGQSLLSFGNAFLEQISFGGLRRSINSRRLFPAGNAHCALMFGPLLIENGMTIHPGGALISTRTLPSLGRHSPREVKEYLRPENYKIIQGCDVFCNDVYSVSPDRRIYEATKRVKDRRFLCSRKQLSGGLFTDYNHSRPGWKAAEDAIIGFFLRIAAIWRRSKLPVGHEGENRSLLQDCADQLTATMQSLFSAEIEPHLALLAQKLGKKQKLAYSRTSNNCQDFCNGLLNYDSYYYRMFDSVYPFIPVDLSPEIEKKADDGCLSYLQSFVKPLKYPVPGSSQRAMLGSAVTMYSSYAQNDADLIDHVYSVRFGRDHTDGFSLGFNLSKGIGGDEYLLKDEEMSCSDRFAASNLPSNKGQACSLADHLLDCPVDNLSVIQTHLHRRIKYYIDRDTEDFMTNLPPSAWIRNRLQILRRLKLLHDFLAEIAAHFQVACSMALISSNGTINVDVKTLRRVWRPSGTIFSRAWHMDKRVGDTLHFAPDIDFKRNGDDGMENWAMIGFLTFGTTLMQTHRQIMGGDELFMRRLKTVKDRLLSRGSKGDEPWQPWKECTCKECIVHNLKFKCYRLDLIAADNEEALERGAESVVRPGHPDYVGPAVVKRMIGQYDWEPARYKTHLLQGEEERRERLGTDWTSTYLLCLRIIWGAENADPQLLERRLEDYNRLERGASLASSGC</sequence>
<protein>
    <submittedName>
        <fullName evidence="1">Uncharacterized protein</fullName>
    </submittedName>
</protein>
<comment type="caution">
    <text evidence="1">The sequence shown here is derived from an EMBL/GenBank/DDBJ whole genome shotgun (WGS) entry which is preliminary data.</text>
</comment>